<feature type="binding site" description="in inhibited form" evidence="14">
    <location>
        <position position="102"/>
    </location>
    <ligand>
        <name>Zn(2+)</name>
        <dbReference type="ChEBI" id="CHEBI:29105"/>
        <label>2</label>
        <note>catalytic</note>
    </ligand>
</feature>
<feature type="binding site" evidence="14">
    <location>
        <position position="192"/>
    </location>
    <ligand>
        <name>Zn(2+)</name>
        <dbReference type="ChEBI" id="CHEBI:29105"/>
        <label>1</label>
    </ligand>
</feature>
<comment type="similarity">
    <text evidence="1">Belongs to the peptidase M10A family.</text>
</comment>
<name>A0AAD8YRS3_9TELE</name>
<dbReference type="FunFam" id="2.110.10.10:FF:000002">
    <property type="entry name" value="Matrix metallopeptidase 3"/>
    <property type="match status" value="1"/>
</dbReference>
<dbReference type="Proteomes" id="UP001239994">
    <property type="component" value="Unassembled WGS sequence"/>
</dbReference>
<keyword evidence="11" id="KW-1015">Disulfide bond</keyword>
<feature type="binding site" evidence="14">
    <location>
        <position position="210"/>
    </location>
    <ligand>
        <name>Ca(2+)</name>
        <dbReference type="ChEBI" id="CHEBI:29108"/>
        <label>3</label>
    </ligand>
</feature>
<dbReference type="InterPro" id="IPR018487">
    <property type="entry name" value="Hemopexin-like_repeat"/>
</dbReference>
<dbReference type="SUPFAM" id="SSF55486">
    <property type="entry name" value="Metalloproteases ('zincins'), catalytic domain"/>
    <property type="match status" value="1"/>
</dbReference>
<feature type="binding site" evidence="14">
    <location>
        <position position="372"/>
    </location>
    <ligand>
        <name>Ca(2+)</name>
        <dbReference type="ChEBI" id="CHEBI:29108"/>
        <label>4</label>
    </ligand>
</feature>
<dbReference type="Pfam" id="PF00413">
    <property type="entry name" value="Peptidase_M10"/>
    <property type="match status" value="1"/>
</dbReference>
<dbReference type="PRINTS" id="PR00138">
    <property type="entry name" value="MATRIXIN"/>
</dbReference>
<dbReference type="InterPro" id="IPR001818">
    <property type="entry name" value="Pept_M10_metallopeptidase"/>
</dbReference>
<proteinExistence type="inferred from homology"/>
<evidence type="ECO:0000256" key="3">
    <source>
        <dbReference type="ARBA" id="ARBA00022723"/>
    </source>
</evidence>
<dbReference type="GO" id="GO:0004222">
    <property type="term" value="F:metalloendopeptidase activity"/>
    <property type="evidence" value="ECO:0007669"/>
    <property type="project" value="InterPro"/>
</dbReference>
<dbReference type="Pfam" id="PF00045">
    <property type="entry name" value="Hemopexin"/>
    <property type="match status" value="1"/>
</dbReference>
<dbReference type="GO" id="GO:0006508">
    <property type="term" value="P:proteolysis"/>
    <property type="evidence" value="ECO:0007669"/>
    <property type="project" value="UniProtKB-KW"/>
</dbReference>
<evidence type="ECO:0000256" key="14">
    <source>
        <dbReference type="PIRSR" id="PIRSR621190-2"/>
    </source>
</evidence>
<feature type="binding site" evidence="14">
    <location>
        <position position="418"/>
    </location>
    <ligand>
        <name>Ca(2+)</name>
        <dbReference type="ChEBI" id="CHEBI:29108"/>
        <label>5</label>
    </ligand>
</feature>
<feature type="binding site" evidence="14">
    <location>
        <position position="185"/>
    </location>
    <ligand>
        <name>Ca(2+)</name>
        <dbReference type="ChEBI" id="CHEBI:29108"/>
        <label>3</label>
    </ligand>
</feature>
<keyword evidence="6" id="KW-0378">Hydrolase</keyword>
<evidence type="ECO:0000256" key="6">
    <source>
        <dbReference type="ARBA" id="ARBA00022801"/>
    </source>
</evidence>
<dbReference type="Gene3D" id="3.40.390.10">
    <property type="entry name" value="Collagenase (Catalytic Domain)"/>
    <property type="match status" value="2"/>
</dbReference>
<keyword evidence="4" id="KW-0732">Signal</keyword>
<feature type="binding site" evidence="14">
    <location>
        <position position="205"/>
    </location>
    <ligand>
        <name>Zn(2+)</name>
        <dbReference type="ChEBI" id="CHEBI:29105"/>
        <label>1</label>
    </ligand>
</feature>
<evidence type="ECO:0000256" key="5">
    <source>
        <dbReference type="ARBA" id="ARBA00022737"/>
    </source>
</evidence>
<feature type="domain" description="Peptidase metallopeptidase" evidence="17">
    <location>
        <begin position="114"/>
        <end position="331"/>
    </location>
</feature>
<dbReference type="InterPro" id="IPR002477">
    <property type="entry name" value="Peptidoglycan-bd-like"/>
</dbReference>
<dbReference type="InterPro" id="IPR021158">
    <property type="entry name" value="Pept_M10A_Zn_BS"/>
</dbReference>
<accession>A0AAD8YRS3</accession>
<keyword evidence="9" id="KW-0482">Metalloprotease</keyword>
<evidence type="ECO:0000256" key="8">
    <source>
        <dbReference type="ARBA" id="ARBA00022837"/>
    </source>
</evidence>
<feature type="binding site" evidence="14">
    <location>
        <position position="167"/>
    </location>
    <ligand>
        <name>Ca(2+)</name>
        <dbReference type="ChEBI" id="CHEBI:29108"/>
        <label>2</label>
    </ligand>
</feature>
<keyword evidence="8 14" id="KW-0106">Calcium</keyword>
<sequence>MTASTCLNRLTFTGRVDAVFIYIINIGPSEQKTVMLVFALVITFSLFQKYLRRFYGFQEVDPAGRRKRSLSSKLKDMQSFFGLNQTGNLDSYTLAVMQTPRCGVPDVHDYVHSQGNRWTKNVLTYSVGRYTSDLPASTVDSLIASALDMWAKVSPLRFIRSFSQQADIMVEFGSNEHGDSFPFDGPKGTLAHAFDPGEGIGGDVHFDEDELWTAGFNSSASDCQTEGTSHQSQAGFDSYLEKFVGEMWDVGENGVLLQGVFDNDRVLPVTCLSPTPGFNLYLVAAHEFGHALGLRHSQNPESLMYPTYRARKTHNLLSSEDIMNINVIYEPSIKRPYYYPRLSWSYPFKPWYAGSYFPMAVKEKCSPGLSFDSVTTLGEAIFFFKGGYLWIKHNNKNDVKEGPIYNFMPKISSKIDAAYWLPQRSAAYLISGTDTDSSARSSYWTVKGSQVKGRDKNISSFGFPAWVQQVDAAAHIHRTVHTLFFTQHLYWKYNEHRKAMEDSYPRNISDDFPGINKPISAAVYKHGFLHLFLGAEVCKYDIK</sequence>
<evidence type="ECO:0000313" key="19">
    <source>
        <dbReference type="Proteomes" id="UP001239994"/>
    </source>
</evidence>
<evidence type="ECO:0000256" key="10">
    <source>
        <dbReference type="ARBA" id="ARBA00023145"/>
    </source>
</evidence>
<protein>
    <recommendedName>
        <fullName evidence="17">Peptidase metallopeptidase domain-containing protein</fullName>
    </recommendedName>
</protein>
<keyword evidence="7 13" id="KW-0862">Zinc</keyword>
<dbReference type="InterPro" id="IPR036365">
    <property type="entry name" value="PGBD-like_sf"/>
</dbReference>
<feature type="binding site" evidence="14">
    <location>
        <position position="177"/>
    </location>
    <ligand>
        <name>Zn(2+)</name>
        <dbReference type="ChEBI" id="CHEBI:29105"/>
        <label>1</label>
    </ligand>
</feature>
<dbReference type="EMBL" id="JAROKS010000025">
    <property type="protein sequence ID" value="KAK1785982.1"/>
    <property type="molecule type" value="Genomic_DNA"/>
</dbReference>
<dbReference type="SUPFAM" id="SSF47090">
    <property type="entry name" value="PGBD-like"/>
    <property type="match status" value="1"/>
</dbReference>
<feature type="active site" evidence="12">
    <location>
        <position position="287"/>
    </location>
</feature>
<dbReference type="PIRSF" id="PIRSF001191">
    <property type="entry name" value="Peptidase_M10A_matrix"/>
    <property type="match status" value="1"/>
</dbReference>
<dbReference type="GO" id="GO:0030574">
    <property type="term" value="P:collagen catabolic process"/>
    <property type="evidence" value="ECO:0007669"/>
    <property type="project" value="TreeGrafter"/>
</dbReference>
<dbReference type="Gene3D" id="2.110.10.10">
    <property type="entry name" value="Hemopexin-like domain"/>
    <property type="match status" value="1"/>
</dbReference>
<evidence type="ECO:0000256" key="16">
    <source>
        <dbReference type="PROSITE-ProRule" id="PRU01011"/>
    </source>
</evidence>
<feature type="binding site" evidence="14">
    <location>
        <position position="201"/>
    </location>
    <ligand>
        <name>Ca(2+)</name>
        <dbReference type="ChEBI" id="CHEBI:29108"/>
        <label>2</label>
    </ligand>
</feature>
<dbReference type="SMART" id="SM00235">
    <property type="entry name" value="ZnMc"/>
    <property type="match status" value="1"/>
</dbReference>
<dbReference type="CDD" id="cd00094">
    <property type="entry name" value="HX"/>
    <property type="match status" value="1"/>
</dbReference>
<dbReference type="GO" id="GO:0031012">
    <property type="term" value="C:extracellular matrix"/>
    <property type="evidence" value="ECO:0007669"/>
    <property type="project" value="InterPro"/>
</dbReference>
<keyword evidence="3 13" id="KW-0479">Metal-binding</keyword>
<dbReference type="PROSITE" id="PS51642">
    <property type="entry name" value="HEMOPEXIN_2"/>
    <property type="match status" value="1"/>
</dbReference>
<dbReference type="InterPro" id="IPR000585">
    <property type="entry name" value="Hemopexin-like_dom"/>
</dbReference>
<dbReference type="InterPro" id="IPR036375">
    <property type="entry name" value="Hemopexin-like_dom_sf"/>
</dbReference>
<dbReference type="PROSITE" id="PS00546">
    <property type="entry name" value="CYSTEINE_SWITCH"/>
    <property type="match status" value="1"/>
</dbReference>
<keyword evidence="2" id="KW-0645">Protease</keyword>
<dbReference type="InterPro" id="IPR021190">
    <property type="entry name" value="Pept_M10A"/>
</dbReference>
<evidence type="ECO:0000256" key="13">
    <source>
        <dbReference type="PIRSR" id="PIRSR001191-2"/>
    </source>
</evidence>
<feature type="repeat" description="Hemopexin" evidence="16">
    <location>
        <begin position="467"/>
        <end position="515"/>
    </location>
</feature>
<keyword evidence="10" id="KW-0865">Zymogen</keyword>
<dbReference type="Pfam" id="PF01471">
    <property type="entry name" value="PG_binding_1"/>
    <property type="match status" value="1"/>
</dbReference>
<feature type="binding site" evidence="13">
    <location>
        <position position="290"/>
    </location>
    <ligand>
        <name>Zn(2+)</name>
        <dbReference type="ChEBI" id="CHEBI:29105"/>
        <label>2</label>
        <note>catalytic</note>
    </ligand>
</feature>
<feature type="binding site" evidence="14">
    <location>
        <position position="133"/>
    </location>
    <ligand>
        <name>Ca(2+)</name>
        <dbReference type="ChEBI" id="CHEBI:29108"/>
        <label>1</label>
    </ligand>
</feature>
<dbReference type="InterPro" id="IPR006026">
    <property type="entry name" value="Peptidase_Metallo"/>
</dbReference>
<dbReference type="SUPFAM" id="SSF50923">
    <property type="entry name" value="Hemopexin-like domain"/>
    <property type="match status" value="1"/>
</dbReference>
<reference evidence="18" key="1">
    <citation type="submission" date="2023-03" db="EMBL/GenBank/DDBJ databases">
        <title>Electrophorus voltai genome.</title>
        <authorList>
            <person name="Bian C."/>
        </authorList>
    </citation>
    <scope>NUCLEOTIDE SEQUENCE</scope>
    <source>
        <strain evidence="18">CB-2022</strain>
        <tissue evidence="18">Muscle</tissue>
    </source>
</reference>
<dbReference type="InterPro" id="IPR033739">
    <property type="entry name" value="M10A_MMP"/>
</dbReference>
<gene>
    <name evidence="18" type="ORF">P4O66_017730</name>
</gene>
<evidence type="ECO:0000256" key="4">
    <source>
        <dbReference type="ARBA" id="ARBA00022729"/>
    </source>
</evidence>
<feature type="binding site" evidence="14">
    <location>
        <position position="179"/>
    </location>
    <ligand>
        <name>Zn(2+)</name>
        <dbReference type="ChEBI" id="CHEBI:29105"/>
        <label>1</label>
    </ligand>
</feature>
<feature type="binding site" evidence="14">
    <location>
        <position position="203"/>
    </location>
    <ligand>
        <name>Ca(2+)</name>
        <dbReference type="ChEBI" id="CHEBI:29108"/>
        <label>2</label>
    </ligand>
</feature>
<dbReference type="PANTHER" id="PTHR10201">
    <property type="entry name" value="MATRIX METALLOPROTEINASE"/>
    <property type="match status" value="1"/>
</dbReference>
<feature type="binding site" evidence="14">
    <location>
        <position position="473"/>
    </location>
    <ligand>
        <name>Ca(2+)</name>
        <dbReference type="ChEBI" id="CHEBI:29108"/>
        <label>5</label>
    </ligand>
</feature>
<evidence type="ECO:0000256" key="9">
    <source>
        <dbReference type="ARBA" id="ARBA00023049"/>
    </source>
</evidence>
<evidence type="ECO:0000259" key="17">
    <source>
        <dbReference type="SMART" id="SM00235"/>
    </source>
</evidence>
<comment type="cofactor">
    <cofactor evidence="14">
        <name>Ca(2+)</name>
        <dbReference type="ChEBI" id="CHEBI:29108"/>
    </cofactor>
    <text evidence="14">Can bind about 5 Ca(2+) ions per subunit.</text>
</comment>
<evidence type="ECO:0000313" key="18">
    <source>
        <dbReference type="EMBL" id="KAK1785982.1"/>
    </source>
</evidence>
<dbReference type="SMART" id="SM00120">
    <property type="entry name" value="HX"/>
    <property type="match status" value="3"/>
</dbReference>
<keyword evidence="19" id="KW-1185">Reference proteome</keyword>
<feature type="binding site" evidence="14">
    <location>
        <position position="207"/>
    </location>
    <ligand>
        <name>Ca(2+)</name>
        <dbReference type="ChEBI" id="CHEBI:29108"/>
        <label>3</label>
    </ligand>
</feature>
<feature type="short sequence motif" description="Cysteine switch" evidence="15">
    <location>
        <begin position="100"/>
        <end position="107"/>
    </location>
</feature>
<comment type="caution">
    <text evidence="18">The sequence shown here is derived from an EMBL/GenBank/DDBJ whole genome shotgun (WGS) entry which is preliminary data.</text>
</comment>
<dbReference type="CDD" id="cd04278">
    <property type="entry name" value="ZnMc_MMP"/>
    <property type="match status" value="1"/>
</dbReference>
<dbReference type="GO" id="GO:0008270">
    <property type="term" value="F:zinc ion binding"/>
    <property type="evidence" value="ECO:0007669"/>
    <property type="project" value="InterPro"/>
</dbReference>
<evidence type="ECO:0000256" key="1">
    <source>
        <dbReference type="ARBA" id="ARBA00010370"/>
    </source>
</evidence>
<feature type="binding site" evidence="14">
    <location>
        <position position="210"/>
    </location>
    <ligand>
        <name>Ca(2+)</name>
        <dbReference type="ChEBI" id="CHEBI:29108"/>
        <label>1</label>
    </ligand>
</feature>
<evidence type="ECO:0000256" key="12">
    <source>
        <dbReference type="PIRSR" id="PIRSR001191-1"/>
    </source>
</evidence>
<dbReference type="PANTHER" id="PTHR10201:SF306">
    <property type="entry name" value="MATRILYSIN-LIKE"/>
    <property type="match status" value="1"/>
</dbReference>
<feature type="non-terminal residue" evidence="18">
    <location>
        <position position="1"/>
    </location>
</feature>
<feature type="binding site" evidence="13">
    <location>
        <position position="296"/>
    </location>
    <ligand>
        <name>Zn(2+)</name>
        <dbReference type="ChEBI" id="CHEBI:29105"/>
        <label>2</label>
        <note>catalytic</note>
    </ligand>
</feature>
<feature type="binding site" evidence="14">
    <location>
        <position position="304"/>
    </location>
    <ligand>
        <name>Zn(2+)</name>
        <dbReference type="ChEBI" id="CHEBI:29105"/>
        <label>2</label>
        <note>catalytic</note>
    </ligand>
</feature>
<evidence type="ECO:0000256" key="15">
    <source>
        <dbReference type="PIRSR" id="PIRSR621190-5"/>
    </source>
</evidence>
<feature type="binding site" evidence="14">
    <location>
        <position position="184"/>
    </location>
    <ligand>
        <name>Ca(2+)</name>
        <dbReference type="ChEBI" id="CHEBI:29108"/>
        <label>3</label>
    </ligand>
</feature>
<organism evidence="18 19">
    <name type="scientific">Electrophorus voltai</name>
    <dbReference type="NCBI Taxonomy" id="2609070"/>
    <lineage>
        <taxon>Eukaryota</taxon>
        <taxon>Metazoa</taxon>
        <taxon>Chordata</taxon>
        <taxon>Craniata</taxon>
        <taxon>Vertebrata</taxon>
        <taxon>Euteleostomi</taxon>
        <taxon>Actinopterygii</taxon>
        <taxon>Neopterygii</taxon>
        <taxon>Teleostei</taxon>
        <taxon>Ostariophysi</taxon>
        <taxon>Gymnotiformes</taxon>
        <taxon>Gymnotoidei</taxon>
        <taxon>Gymnotidae</taxon>
        <taxon>Electrophorus</taxon>
    </lineage>
</organism>
<feature type="binding site" evidence="13">
    <location>
        <position position="286"/>
    </location>
    <ligand>
        <name>Zn(2+)</name>
        <dbReference type="ChEBI" id="CHEBI:29105"/>
        <label>2</label>
        <note>catalytic</note>
    </ligand>
</feature>
<feature type="binding site" evidence="14">
    <location>
        <position position="416"/>
    </location>
    <ligand>
        <name>Ca(2+)</name>
        <dbReference type="ChEBI" id="CHEBI:29108"/>
        <label>4</label>
    </ligand>
</feature>
<keyword evidence="5" id="KW-0677">Repeat</keyword>
<dbReference type="AlphaFoldDB" id="A0AAD8YRS3"/>
<comment type="cofactor">
    <cofactor evidence="14">
        <name>Zn(2+)</name>
        <dbReference type="ChEBI" id="CHEBI:29105"/>
    </cofactor>
    <text evidence="14">Binds 2 Zn(2+) ions per subunit.</text>
</comment>
<evidence type="ECO:0000256" key="11">
    <source>
        <dbReference type="ARBA" id="ARBA00023157"/>
    </source>
</evidence>
<dbReference type="InterPro" id="IPR024079">
    <property type="entry name" value="MetalloPept_cat_dom_sf"/>
</dbReference>
<evidence type="ECO:0000256" key="7">
    <source>
        <dbReference type="ARBA" id="ARBA00022833"/>
    </source>
</evidence>
<evidence type="ECO:0000256" key="2">
    <source>
        <dbReference type="ARBA" id="ARBA00022670"/>
    </source>
</evidence>
<dbReference type="GO" id="GO:0030198">
    <property type="term" value="P:extracellular matrix organization"/>
    <property type="evidence" value="ECO:0007669"/>
    <property type="project" value="TreeGrafter"/>
</dbReference>